<dbReference type="NCBIfam" id="TIGR03625">
    <property type="entry name" value="L3_bact"/>
    <property type="match status" value="1"/>
</dbReference>
<evidence type="ECO:0000256" key="1">
    <source>
        <dbReference type="ARBA" id="ARBA00006540"/>
    </source>
</evidence>
<dbReference type="GO" id="GO:0006412">
    <property type="term" value="P:translation"/>
    <property type="evidence" value="ECO:0007669"/>
    <property type="project" value="UniProtKB-UniRule"/>
</dbReference>
<keyword evidence="11" id="KW-1185">Reference proteome</keyword>
<dbReference type="PANTHER" id="PTHR11229">
    <property type="entry name" value="50S RIBOSOMAL PROTEIN L3"/>
    <property type="match status" value="1"/>
</dbReference>
<dbReference type="RefSeq" id="WP_109605182.1">
    <property type="nucleotide sequence ID" value="NZ_JAMHJO010000001.1"/>
</dbReference>
<evidence type="ECO:0000256" key="9">
    <source>
        <dbReference type="RuleBase" id="RU003906"/>
    </source>
</evidence>
<dbReference type="GO" id="GO:0022625">
    <property type="term" value="C:cytosolic large ribosomal subunit"/>
    <property type="evidence" value="ECO:0007669"/>
    <property type="project" value="TreeGrafter"/>
</dbReference>
<keyword evidence="5 7" id="KW-0687">Ribonucleoprotein</keyword>
<name>A0AA45C654_9BACT</name>
<dbReference type="SUPFAM" id="SSF50447">
    <property type="entry name" value="Translation proteins"/>
    <property type="match status" value="1"/>
</dbReference>
<keyword evidence="3 7" id="KW-0694">RNA-binding</keyword>
<dbReference type="InterPro" id="IPR000597">
    <property type="entry name" value="Ribosomal_uL3"/>
</dbReference>
<dbReference type="EMBL" id="QGGI01000012">
    <property type="protein sequence ID" value="PWJ90603.1"/>
    <property type="molecule type" value="Genomic_DNA"/>
</dbReference>
<dbReference type="PROSITE" id="PS00474">
    <property type="entry name" value="RIBOSOMAL_L3"/>
    <property type="match status" value="1"/>
</dbReference>
<evidence type="ECO:0000256" key="5">
    <source>
        <dbReference type="ARBA" id="ARBA00023274"/>
    </source>
</evidence>
<evidence type="ECO:0000313" key="11">
    <source>
        <dbReference type="Proteomes" id="UP000245921"/>
    </source>
</evidence>
<dbReference type="InterPro" id="IPR019927">
    <property type="entry name" value="Ribosomal_uL3_bac/org-type"/>
</dbReference>
<dbReference type="Gene3D" id="2.40.30.10">
    <property type="entry name" value="Translation factors"/>
    <property type="match status" value="1"/>
</dbReference>
<dbReference type="GO" id="GO:0019843">
    <property type="term" value="F:rRNA binding"/>
    <property type="evidence" value="ECO:0007669"/>
    <property type="project" value="UniProtKB-UniRule"/>
</dbReference>
<accession>A0AA45C654</accession>
<evidence type="ECO:0000256" key="6">
    <source>
        <dbReference type="ARBA" id="ARBA00035243"/>
    </source>
</evidence>
<evidence type="ECO:0000256" key="3">
    <source>
        <dbReference type="ARBA" id="ARBA00022884"/>
    </source>
</evidence>
<evidence type="ECO:0000313" key="10">
    <source>
        <dbReference type="EMBL" id="PWJ90603.1"/>
    </source>
</evidence>
<evidence type="ECO:0000256" key="7">
    <source>
        <dbReference type="HAMAP-Rule" id="MF_01325"/>
    </source>
</evidence>
<proteinExistence type="inferred from homology"/>
<dbReference type="AlphaFoldDB" id="A0AA45C654"/>
<dbReference type="FunFam" id="3.30.160.810:FF:000001">
    <property type="entry name" value="50S ribosomal protein L3"/>
    <property type="match status" value="1"/>
</dbReference>
<keyword evidence="4 7" id="KW-0689">Ribosomal protein</keyword>
<comment type="subunit">
    <text evidence="7 9">Part of the 50S ribosomal subunit. Forms a cluster with proteins L14 and L19.</text>
</comment>
<comment type="similarity">
    <text evidence="1 7 8">Belongs to the universal ribosomal protein uL3 family.</text>
</comment>
<evidence type="ECO:0000256" key="4">
    <source>
        <dbReference type="ARBA" id="ARBA00022980"/>
    </source>
</evidence>
<evidence type="ECO:0000256" key="2">
    <source>
        <dbReference type="ARBA" id="ARBA00022730"/>
    </source>
</evidence>
<comment type="function">
    <text evidence="7 9">One of the primary rRNA binding proteins, it binds directly near the 3'-end of the 23S rRNA, where it nucleates assembly of the 50S subunit.</text>
</comment>
<keyword evidence="2 7" id="KW-0699">rRNA-binding</keyword>
<dbReference type="PANTHER" id="PTHR11229:SF16">
    <property type="entry name" value="LARGE RIBOSOMAL SUBUNIT PROTEIN UL3C"/>
    <property type="match status" value="1"/>
</dbReference>
<reference evidence="10 11" key="1">
    <citation type="submission" date="2018-05" db="EMBL/GenBank/DDBJ databases">
        <title>Genomic Encyclopedia of Type Strains, Phase IV (KMG-IV): sequencing the most valuable type-strain genomes for metagenomic binning, comparative biology and taxonomic classification.</title>
        <authorList>
            <person name="Goeker M."/>
        </authorList>
    </citation>
    <scope>NUCLEOTIDE SEQUENCE [LARGE SCALE GENOMIC DNA]</scope>
    <source>
        <strain evidence="10 11">DSM 24906</strain>
    </source>
</reference>
<gene>
    <name evidence="7" type="primary">rplC</name>
    <name evidence="10" type="ORF">C7380_11273</name>
</gene>
<dbReference type="Gene3D" id="3.30.160.810">
    <property type="match status" value="1"/>
</dbReference>
<evidence type="ECO:0000256" key="8">
    <source>
        <dbReference type="RuleBase" id="RU003905"/>
    </source>
</evidence>
<dbReference type="Pfam" id="PF00297">
    <property type="entry name" value="Ribosomal_L3"/>
    <property type="match status" value="1"/>
</dbReference>
<dbReference type="FunFam" id="2.40.30.10:FF:000004">
    <property type="entry name" value="50S ribosomal protein L3"/>
    <property type="match status" value="1"/>
</dbReference>
<dbReference type="InterPro" id="IPR019926">
    <property type="entry name" value="Ribosomal_uL3_CS"/>
</dbReference>
<dbReference type="Proteomes" id="UP000245921">
    <property type="component" value="Unassembled WGS sequence"/>
</dbReference>
<dbReference type="GO" id="GO:0003735">
    <property type="term" value="F:structural constituent of ribosome"/>
    <property type="evidence" value="ECO:0007669"/>
    <property type="project" value="UniProtKB-UniRule"/>
</dbReference>
<dbReference type="HAMAP" id="MF_01325_B">
    <property type="entry name" value="Ribosomal_uL3_B"/>
    <property type="match status" value="1"/>
</dbReference>
<organism evidence="10 11">
    <name type="scientific">Oceanotoga teriensis</name>
    <dbReference type="NCBI Taxonomy" id="515440"/>
    <lineage>
        <taxon>Bacteria</taxon>
        <taxon>Thermotogati</taxon>
        <taxon>Thermotogota</taxon>
        <taxon>Thermotogae</taxon>
        <taxon>Petrotogales</taxon>
        <taxon>Petrotogaceae</taxon>
        <taxon>Oceanotoga</taxon>
    </lineage>
</organism>
<dbReference type="InterPro" id="IPR009000">
    <property type="entry name" value="Transl_B-barrel_sf"/>
</dbReference>
<protein>
    <recommendedName>
        <fullName evidence="6 7">Large ribosomal subunit protein uL3</fullName>
    </recommendedName>
</protein>
<sequence length="209" mass="22976">MKGLLGKKVGMTRVYKDGKAIPVTVIKAGPCYVVQKKTVEVDGYNAIQIGFEEIPERKNTKPLNGHFKKAGVKDMRFLKEFRMENVDEYEIGQELNVSIFEEGQKIDLIGTSKGKGYSGHMKRWNFSGGEVSHGSKFHRALGSTGNASYPAKVFKGKKMAGQYGNKKNTVLNSEVVHIDPENNLIAVKGGVPGSKGGFVIVRNTIKVKK</sequence>
<comment type="caution">
    <text evidence="10">The sequence shown here is derived from an EMBL/GenBank/DDBJ whole genome shotgun (WGS) entry which is preliminary data.</text>
</comment>